<dbReference type="InterPro" id="IPR017850">
    <property type="entry name" value="Alkaline_phosphatase_core_sf"/>
</dbReference>
<comment type="caution">
    <text evidence="1">The sequence shown here is derived from an EMBL/GenBank/DDBJ whole genome shotgun (WGS) entry which is preliminary data.</text>
</comment>
<dbReference type="RefSeq" id="WP_034638130.1">
    <property type="nucleotide sequence ID" value="NZ_CBCSJC010000007.1"/>
</dbReference>
<dbReference type="AlphaFoldDB" id="A0A073K0C9"/>
<evidence type="ECO:0000313" key="1">
    <source>
        <dbReference type="EMBL" id="KEK19925.1"/>
    </source>
</evidence>
<dbReference type="EMBL" id="JOTN01000005">
    <property type="protein sequence ID" value="KEK19925.1"/>
    <property type="molecule type" value="Genomic_DNA"/>
</dbReference>
<dbReference type="NCBIfam" id="TIGR02687">
    <property type="entry name" value="BREX-1 system phosphatase PglZ type A"/>
    <property type="match status" value="1"/>
</dbReference>
<keyword evidence="2" id="KW-1185">Reference proteome</keyword>
<dbReference type="Proteomes" id="UP000027822">
    <property type="component" value="Unassembled WGS sequence"/>
</dbReference>
<dbReference type="eggNOG" id="COG1524">
    <property type="taxonomic scope" value="Bacteria"/>
</dbReference>
<protein>
    <submittedName>
        <fullName evidence="1">Uncharacterized protein</fullName>
    </submittedName>
</protein>
<proteinExistence type="predicted"/>
<organism evidence="1 2">
    <name type="scientific">Bacillus manliponensis</name>
    <dbReference type="NCBI Taxonomy" id="574376"/>
    <lineage>
        <taxon>Bacteria</taxon>
        <taxon>Bacillati</taxon>
        <taxon>Bacillota</taxon>
        <taxon>Bacilli</taxon>
        <taxon>Bacillales</taxon>
        <taxon>Bacillaceae</taxon>
        <taxon>Bacillus</taxon>
        <taxon>Bacillus cereus group</taxon>
    </lineage>
</organism>
<dbReference type="OrthoDB" id="9769734at2"/>
<reference evidence="1 2" key="1">
    <citation type="submission" date="2014-06" db="EMBL/GenBank/DDBJ databases">
        <title>Draft genome sequence of Bacillus manliponensis JCM 15802 (MCCC 1A00708).</title>
        <authorList>
            <person name="Lai Q."/>
            <person name="Liu Y."/>
            <person name="Shao Z."/>
        </authorList>
    </citation>
    <scope>NUCLEOTIDE SEQUENCE [LARGE SCALE GENOMIC DNA]</scope>
    <source>
        <strain evidence="1 2">JCM 15802</strain>
    </source>
</reference>
<dbReference type="STRING" id="574376.BAMA_19350"/>
<dbReference type="SUPFAM" id="SSF53649">
    <property type="entry name" value="Alkaline phosphatase-like"/>
    <property type="match status" value="1"/>
</dbReference>
<dbReference type="InterPro" id="IPR014060">
    <property type="entry name" value="PglZ"/>
</dbReference>
<dbReference type="Pfam" id="PF08665">
    <property type="entry name" value="PglZ"/>
    <property type="match status" value="1"/>
</dbReference>
<sequence length="849" mass="99389">MNLKEIQRTLMDMYERPLNDGKHRHIVFWYDEAGEFKDDIHKLELDGIRVWEVTPNNLFATKYELEKNDKVSHFLIYGNMAKPASREDWLLDIYKYSFEFATDKVTVIMRDLGVDNDGLRELFKKYTKFFNNKERYNLFVSYKLEEFNEQTVTIAILSALCKRTYVSLEEVLKVLFEEECHESNKYWDNIVKFGDVEAFWTLVEKVFGYAHSDKSLQGLFTFFCITDVAESLKGDVPATWKPFVASNLTNSVVFMDHFKNNHEAYTTLSDEVAKRIDVNKYMSEWELKDYAACDTFRIFDVILIDTLASYLVEDLQDYENYKGMVNQRRKSYWYNEYRYELGALYWAIQLLQKVKDLEQTIAYSEAEDMFKTYYNEYHFIDKCYRKFYGALDKAKEVQALYGVRDVIENVYTNWYVNELALQWSKALENNGVNQWELNGIEQQHQFYANYIRNHVNKSERVFVIISDALRYEAAKDLCDLLNVDRKGSTEISAMQSVLPSYTDLGMASLLPHRELTLVGKEVHIDGLRASSTENRNTVLNKYVSDSIAVTYEEIADWNRQKYRDMFTGKKVIYIYHNTIDAHGDQSATERKVFDAVDSTFKELLALVNNLVNQVSASQIYITADHGFLYQRSVLENHDKVLNDSQEPIMNKRRFLLSKQLEYIQGTLSFSMDYVLGADCGYYVTVPRGAERFPKQGSGANYVHGGSMLQEVVVPLIKFKNDRSKNSKNEIKKVGVQLTSITRKITNSITYLDFFQTEAVEDKKIPLRLKVYITDEVGDRVSNENIIIGDKRSENAEERMFKEKFVLKSISYDKTKRYYLVMEDEEESVENIVERIPFTIDITFTNDFGF</sequence>
<evidence type="ECO:0000313" key="2">
    <source>
        <dbReference type="Proteomes" id="UP000027822"/>
    </source>
</evidence>
<name>A0A073K0C9_9BACI</name>
<gene>
    <name evidence="1" type="ORF">BAMA_19350</name>
</gene>
<accession>A0A073K0C9</accession>